<dbReference type="InterPro" id="IPR018062">
    <property type="entry name" value="HTH_AraC-typ_CS"/>
</dbReference>
<evidence type="ECO:0000313" key="5">
    <source>
        <dbReference type="EMBL" id="SAI68136.1"/>
    </source>
</evidence>
<keyword evidence="6" id="KW-1185">Reference proteome</keyword>
<protein>
    <submittedName>
        <fullName evidence="5">AraC family regulatory protein</fullName>
    </submittedName>
</protein>
<dbReference type="STRING" id="123899.SAMEA3906487_01105"/>
<dbReference type="PANTHER" id="PTHR46796:SF6">
    <property type="entry name" value="ARAC SUBFAMILY"/>
    <property type="match status" value="1"/>
</dbReference>
<dbReference type="SUPFAM" id="SSF46689">
    <property type="entry name" value="Homeodomain-like"/>
    <property type="match status" value="2"/>
</dbReference>
<dbReference type="PROSITE" id="PS01124">
    <property type="entry name" value="HTH_ARAC_FAMILY_2"/>
    <property type="match status" value="1"/>
</dbReference>
<organism evidence="5 6">
    <name type="scientific">Bordetella trematum</name>
    <dbReference type="NCBI Taxonomy" id="123899"/>
    <lineage>
        <taxon>Bacteria</taxon>
        <taxon>Pseudomonadati</taxon>
        <taxon>Pseudomonadota</taxon>
        <taxon>Betaproteobacteria</taxon>
        <taxon>Burkholderiales</taxon>
        <taxon>Alcaligenaceae</taxon>
        <taxon>Bordetella</taxon>
    </lineage>
</organism>
<evidence type="ECO:0000256" key="2">
    <source>
        <dbReference type="ARBA" id="ARBA00023125"/>
    </source>
</evidence>
<keyword evidence="3" id="KW-0804">Transcription</keyword>
<name>A0A157SE01_9BORD</name>
<feature type="domain" description="HTH araC/xylS-type" evidence="4">
    <location>
        <begin position="191"/>
        <end position="289"/>
    </location>
</feature>
<reference evidence="5 6" key="1">
    <citation type="submission" date="2016-04" db="EMBL/GenBank/DDBJ databases">
        <authorList>
            <consortium name="Pathogen Informatics"/>
        </authorList>
    </citation>
    <scope>NUCLEOTIDE SEQUENCE [LARGE SCALE GENOMIC DNA]</scope>
    <source>
        <strain evidence="5 6">H044680328</strain>
    </source>
</reference>
<evidence type="ECO:0000259" key="4">
    <source>
        <dbReference type="PROSITE" id="PS01124"/>
    </source>
</evidence>
<dbReference type="OrthoDB" id="9816344at2"/>
<dbReference type="PROSITE" id="PS00041">
    <property type="entry name" value="HTH_ARAC_FAMILY_1"/>
    <property type="match status" value="1"/>
</dbReference>
<evidence type="ECO:0000313" key="6">
    <source>
        <dbReference type="Proteomes" id="UP000076825"/>
    </source>
</evidence>
<keyword evidence="1" id="KW-0805">Transcription regulation</keyword>
<sequence length="293" mass="32596">MTAPDLSAFSVFRTLASTTATLHRATLLGDGLAVAQWEREQREVIGYEAPGHHTVSLYLQGGEQSFRIGCDGFGGAGKFCVLPDEHRSSWSMTGRVRFMHLYIAPERLARETVLRLDREPRSLQVRDQTYVQAPELTRASRQLLALDWHEPAQRLAASSAAELMLHHLLSNGTETRRAARPRGGLAPAVRRRVRDYIDSHLHAALSLDELAGVAALSTYHFAHMFPVSFGLTPHAWVQQRRIDHARGLLASGDLDLAAIAQRTGFGNASHLSRRFRQATGVTPGAYRRWLRHG</sequence>
<dbReference type="GO" id="GO:0003700">
    <property type="term" value="F:DNA-binding transcription factor activity"/>
    <property type="evidence" value="ECO:0007669"/>
    <property type="project" value="InterPro"/>
</dbReference>
<evidence type="ECO:0000256" key="3">
    <source>
        <dbReference type="ARBA" id="ARBA00023163"/>
    </source>
</evidence>
<dbReference type="InterPro" id="IPR018060">
    <property type="entry name" value="HTH_AraC"/>
</dbReference>
<dbReference type="InterPro" id="IPR009057">
    <property type="entry name" value="Homeodomain-like_sf"/>
</dbReference>
<dbReference type="PATRIC" id="fig|123899.6.peg.1083"/>
<dbReference type="Pfam" id="PF12833">
    <property type="entry name" value="HTH_18"/>
    <property type="match status" value="1"/>
</dbReference>
<evidence type="ECO:0000256" key="1">
    <source>
        <dbReference type="ARBA" id="ARBA00023015"/>
    </source>
</evidence>
<dbReference type="EMBL" id="LT546645">
    <property type="protein sequence ID" value="SAI68136.1"/>
    <property type="molecule type" value="Genomic_DNA"/>
</dbReference>
<dbReference type="eggNOG" id="COG4977">
    <property type="taxonomic scope" value="Bacteria"/>
</dbReference>
<dbReference type="PANTHER" id="PTHR46796">
    <property type="entry name" value="HTH-TYPE TRANSCRIPTIONAL ACTIVATOR RHAS-RELATED"/>
    <property type="match status" value="1"/>
</dbReference>
<dbReference type="AlphaFoldDB" id="A0A157SE01"/>
<dbReference type="InterPro" id="IPR050204">
    <property type="entry name" value="AraC_XylS_family_regulators"/>
</dbReference>
<dbReference type="KEGG" id="btrm:SAMEA390648701105"/>
<dbReference type="Gene3D" id="1.10.10.60">
    <property type="entry name" value="Homeodomain-like"/>
    <property type="match status" value="1"/>
</dbReference>
<accession>A0A157SE01</accession>
<dbReference type="SMART" id="SM00342">
    <property type="entry name" value="HTH_ARAC"/>
    <property type="match status" value="1"/>
</dbReference>
<proteinExistence type="predicted"/>
<dbReference type="GO" id="GO:0043565">
    <property type="term" value="F:sequence-specific DNA binding"/>
    <property type="evidence" value="ECO:0007669"/>
    <property type="project" value="InterPro"/>
</dbReference>
<gene>
    <name evidence="5" type="primary">btr_2</name>
    <name evidence="5" type="ORF">SAMEA3906487_01105</name>
</gene>
<dbReference type="Proteomes" id="UP000076825">
    <property type="component" value="Chromosome 1"/>
</dbReference>
<keyword evidence="2" id="KW-0238">DNA-binding</keyword>